<evidence type="ECO:0000256" key="2">
    <source>
        <dbReference type="SAM" id="SignalP"/>
    </source>
</evidence>
<name>A0A6M4MBN5_9ALTE</name>
<feature type="chain" id="PRO_5028984732" evidence="2">
    <location>
        <begin position="26"/>
        <end position="136"/>
    </location>
</feature>
<keyword evidence="5" id="KW-1185">Reference proteome</keyword>
<evidence type="ECO:0000256" key="1">
    <source>
        <dbReference type="SAM" id="MobiDB-lite"/>
    </source>
</evidence>
<gene>
    <name evidence="4" type="ORF">CA267_007330</name>
</gene>
<dbReference type="AlphaFoldDB" id="A0A6M4MBN5"/>
<evidence type="ECO:0000259" key="3">
    <source>
        <dbReference type="Pfam" id="PF13767"/>
    </source>
</evidence>
<protein>
    <submittedName>
        <fullName evidence="4">DUF4168 domain-containing protein</fullName>
    </submittedName>
</protein>
<evidence type="ECO:0000313" key="4">
    <source>
        <dbReference type="EMBL" id="QJR80601.1"/>
    </source>
</evidence>
<dbReference type="RefSeq" id="WP_083638279.1">
    <property type="nucleotide sequence ID" value="NZ_CP052766.1"/>
</dbReference>
<feature type="domain" description="DUF4168" evidence="3">
    <location>
        <begin position="51"/>
        <end position="126"/>
    </location>
</feature>
<organism evidence="4 5">
    <name type="scientific">Alteromonas pelagimontana</name>
    <dbReference type="NCBI Taxonomy" id="1858656"/>
    <lineage>
        <taxon>Bacteria</taxon>
        <taxon>Pseudomonadati</taxon>
        <taxon>Pseudomonadota</taxon>
        <taxon>Gammaproteobacteria</taxon>
        <taxon>Alteromonadales</taxon>
        <taxon>Alteromonadaceae</taxon>
        <taxon>Alteromonas/Salinimonas group</taxon>
        <taxon>Alteromonas</taxon>
    </lineage>
</organism>
<dbReference type="Proteomes" id="UP000219285">
    <property type="component" value="Chromosome"/>
</dbReference>
<keyword evidence="2" id="KW-0732">Signal</keyword>
<dbReference type="Pfam" id="PF13767">
    <property type="entry name" value="DUF4168"/>
    <property type="match status" value="1"/>
</dbReference>
<dbReference type="KEGG" id="apel:CA267_007330"/>
<accession>A0A6M4MBN5</accession>
<dbReference type="InterPro" id="IPR025433">
    <property type="entry name" value="DUF4168"/>
</dbReference>
<dbReference type="OrthoDB" id="5772815at2"/>
<feature type="region of interest" description="Disordered" evidence="1">
    <location>
        <begin position="27"/>
        <end position="47"/>
    </location>
</feature>
<reference evidence="4 5" key="2">
    <citation type="submission" date="2020-04" db="EMBL/GenBank/DDBJ databases">
        <title>Complete genome sequence of Alteromonas pelagimontana 5.12T.</title>
        <authorList>
            <person name="Sinha R.K."/>
            <person name="Krishnan K.P."/>
            <person name="Kurian J.P."/>
        </authorList>
    </citation>
    <scope>NUCLEOTIDE SEQUENCE [LARGE SCALE GENOMIC DNA]</scope>
    <source>
        <strain evidence="4 5">5.12</strain>
    </source>
</reference>
<feature type="signal peptide" evidence="2">
    <location>
        <begin position="1"/>
        <end position="25"/>
    </location>
</feature>
<evidence type="ECO:0000313" key="5">
    <source>
        <dbReference type="Proteomes" id="UP000219285"/>
    </source>
</evidence>
<dbReference type="PROSITE" id="PS51257">
    <property type="entry name" value="PROKAR_LIPOPROTEIN"/>
    <property type="match status" value="1"/>
</dbReference>
<sequence length="136" mass="14941">MMNKFAKNLLMSAFVAACATSSAFAAQEGANNQASESQMTESAPQSQNFDDDTLMKFTEAMQAVGQVANKYDAEFKKVESPEEAKKIQQAAQSEMVAKIEKTGLSVQTYSTIAQQVQVDEKLRDRVLKMANIEENS</sequence>
<feature type="compositionally biased region" description="Polar residues" evidence="1">
    <location>
        <begin position="29"/>
        <end position="47"/>
    </location>
</feature>
<dbReference type="EMBL" id="CP052766">
    <property type="protein sequence ID" value="QJR80601.1"/>
    <property type="molecule type" value="Genomic_DNA"/>
</dbReference>
<proteinExistence type="predicted"/>
<reference evidence="5" key="1">
    <citation type="submission" date="2014-12" db="EMBL/GenBank/DDBJ databases">
        <title>Complete genome sequence of a multi-drug resistant Klebsiella pneumoniae.</title>
        <authorList>
            <person name="Hua X."/>
            <person name="Chen Q."/>
            <person name="Li X."/>
            <person name="Feng Y."/>
            <person name="Ruan Z."/>
            <person name="Yu Y."/>
        </authorList>
    </citation>
    <scope>NUCLEOTIDE SEQUENCE [LARGE SCALE GENOMIC DNA]</scope>
    <source>
        <strain evidence="5">5.12</strain>
    </source>
</reference>